<feature type="domain" description="4Fe-4S ferredoxin-type" evidence="5">
    <location>
        <begin position="108"/>
        <end position="136"/>
    </location>
</feature>
<dbReference type="InterPro" id="IPR017896">
    <property type="entry name" value="4Fe4S_Fe-S-bd"/>
</dbReference>
<evidence type="ECO:0000256" key="3">
    <source>
        <dbReference type="ARBA" id="ARBA00023004"/>
    </source>
</evidence>
<evidence type="ECO:0000256" key="2">
    <source>
        <dbReference type="ARBA" id="ARBA00022723"/>
    </source>
</evidence>
<dbReference type="Gene3D" id="3.30.70.20">
    <property type="match status" value="1"/>
</dbReference>
<dbReference type="PANTHER" id="PTHR43687:SF1">
    <property type="entry name" value="FERREDOXIN III"/>
    <property type="match status" value="1"/>
</dbReference>
<dbReference type="InterPro" id="IPR018449">
    <property type="entry name" value="NIL_domain"/>
</dbReference>
<dbReference type="SUPFAM" id="SSF54862">
    <property type="entry name" value="4Fe-4S ferredoxins"/>
    <property type="match status" value="1"/>
</dbReference>
<gene>
    <name evidence="6" type="ORF">COS11_06775</name>
</gene>
<organism evidence="6 7">
    <name type="scientific">bacterium (Candidatus Ratteibacteria) CG01_land_8_20_14_3_00_40_19</name>
    <dbReference type="NCBI Taxonomy" id="2014290"/>
    <lineage>
        <taxon>Bacteria</taxon>
        <taxon>Candidatus Ratteibacteria</taxon>
    </lineage>
</organism>
<dbReference type="SUPFAM" id="SSF55021">
    <property type="entry name" value="ACT-like"/>
    <property type="match status" value="1"/>
</dbReference>
<accession>A0A2M7E738</accession>
<sequence>MIVSKKIVLRFPSTLVHQPIVYRLVKDYNLSFNILKASVTPNEEGLLVLELTGKEKDYQRGIDYLIHLKIKIQPLSKDVRRDEDKCTHCGLCVEICPTEAFVLDRKTRKVDFYKDKCIACELCIKICPPRAMELYF</sequence>
<dbReference type="PANTHER" id="PTHR43687">
    <property type="entry name" value="ADENYLYLSULFATE REDUCTASE, BETA SUBUNIT"/>
    <property type="match status" value="1"/>
</dbReference>
<dbReference type="InterPro" id="IPR045865">
    <property type="entry name" value="ACT-like_dom_sf"/>
</dbReference>
<dbReference type="AlphaFoldDB" id="A0A2M7E738"/>
<evidence type="ECO:0000259" key="5">
    <source>
        <dbReference type="PROSITE" id="PS51379"/>
    </source>
</evidence>
<dbReference type="GO" id="GO:0051539">
    <property type="term" value="F:4 iron, 4 sulfur cluster binding"/>
    <property type="evidence" value="ECO:0007669"/>
    <property type="project" value="UniProtKB-KW"/>
</dbReference>
<keyword evidence="2" id="KW-0479">Metal-binding</keyword>
<proteinExistence type="predicted"/>
<evidence type="ECO:0000313" key="7">
    <source>
        <dbReference type="Proteomes" id="UP000228886"/>
    </source>
</evidence>
<comment type="caution">
    <text evidence="6">The sequence shown here is derived from an EMBL/GenBank/DDBJ whole genome shotgun (WGS) entry which is preliminary data.</text>
</comment>
<dbReference type="EMBL" id="PETL01000324">
    <property type="protein sequence ID" value="PIV63562.1"/>
    <property type="molecule type" value="Genomic_DNA"/>
</dbReference>
<dbReference type="Gene3D" id="3.30.70.260">
    <property type="match status" value="1"/>
</dbReference>
<evidence type="ECO:0000256" key="4">
    <source>
        <dbReference type="ARBA" id="ARBA00023014"/>
    </source>
</evidence>
<keyword evidence="1" id="KW-0004">4Fe-4S</keyword>
<dbReference type="Pfam" id="PF09383">
    <property type="entry name" value="NIL"/>
    <property type="match status" value="1"/>
</dbReference>
<protein>
    <submittedName>
        <fullName evidence="6">(Fe-S)-binding protein</fullName>
    </submittedName>
</protein>
<dbReference type="InterPro" id="IPR017900">
    <property type="entry name" value="4Fe4S_Fe_S_CS"/>
</dbReference>
<keyword evidence="4" id="KW-0411">Iron-sulfur</keyword>
<dbReference type="GO" id="GO:0046872">
    <property type="term" value="F:metal ion binding"/>
    <property type="evidence" value="ECO:0007669"/>
    <property type="project" value="UniProtKB-KW"/>
</dbReference>
<dbReference type="PROSITE" id="PS00198">
    <property type="entry name" value="4FE4S_FER_1"/>
    <property type="match status" value="2"/>
</dbReference>
<evidence type="ECO:0000256" key="1">
    <source>
        <dbReference type="ARBA" id="ARBA00022485"/>
    </source>
</evidence>
<dbReference type="InterPro" id="IPR050572">
    <property type="entry name" value="Fe-S_Ferredoxin"/>
</dbReference>
<dbReference type="Proteomes" id="UP000228886">
    <property type="component" value="Unassembled WGS sequence"/>
</dbReference>
<keyword evidence="3" id="KW-0408">Iron</keyword>
<reference evidence="7" key="1">
    <citation type="submission" date="2017-09" db="EMBL/GenBank/DDBJ databases">
        <title>Depth-based differentiation of microbial function through sediment-hosted aquifers and enrichment of novel symbionts in the deep terrestrial subsurface.</title>
        <authorList>
            <person name="Probst A.J."/>
            <person name="Ladd B."/>
            <person name="Jarett J.K."/>
            <person name="Geller-Mcgrath D.E."/>
            <person name="Sieber C.M.K."/>
            <person name="Emerson J.B."/>
            <person name="Anantharaman K."/>
            <person name="Thomas B.C."/>
            <person name="Malmstrom R."/>
            <person name="Stieglmeier M."/>
            <person name="Klingl A."/>
            <person name="Woyke T."/>
            <person name="Ryan C.M."/>
            <person name="Banfield J.F."/>
        </authorList>
    </citation>
    <scope>NUCLEOTIDE SEQUENCE [LARGE SCALE GENOMIC DNA]</scope>
</reference>
<dbReference type="Pfam" id="PF12838">
    <property type="entry name" value="Fer4_7"/>
    <property type="match status" value="1"/>
</dbReference>
<dbReference type="PROSITE" id="PS51379">
    <property type="entry name" value="4FE4S_FER_2"/>
    <property type="match status" value="2"/>
</dbReference>
<dbReference type="SMART" id="SM00930">
    <property type="entry name" value="NIL"/>
    <property type="match status" value="1"/>
</dbReference>
<feature type="domain" description="4Fe-4S ferredoxin-type" evidence="5">
    <location>
        <begin position="77"/>
        <end position="106"/>
    </location>
</feature>
<name>A0A2M7E738_9BACT</name>
<evidence type="ECO:0000313" key="6">
    <source>
        <dbReference type="EMBL" id="PIV63562.1"/>
    </source>
</evidence>